<dbReference type="EMBL" id="JBHTIU010000031">
    <property type="protein sequence ID" value="MFD0869550.1"/>
    <property type="molecule type" value="Genomic_DNA"/>
</dbReference>
<keyword evidence="2" id="KW-0808">Transferase</keyword>
<dbReference type="Pfam" id="PF00814">
    <property type="entry name" value="TsaD"/>
    <property type="match status" value="1"/>
</dbReference>
<evidence type="ECO:0000313" key="3">
    <source>
        <dbReference type="Proteomes" id="UP001597120"/>
    </source>
</evidence>
<dbReference type="Gene3D" id="3.30.420.40">
    <property type="match status" value="2"/>
</dbReference>
<dbReference type="PANTHER" id="PTHR11735">
    <property type="entry name" value="TRNA N6-ADENOSINE THREONYLCARBAMOYLTRANSFERASE"/>
    <property type="match status" value="1"/>
</dbReference>
<protein>
    <submittedName>
        <fullName evidence="2">tRNA (Adenosine(37)-N6)-threonylcarbamoyltransferase complex dimerization subunit type 1 TsaB</fullName>
        <ecNumber evidence="2">2.3.1.234</ecNumber>
    </submittedName>
</protein>
<gene>
    <name evidence="2" type="primary">tsaB</name>
    <name evidence="2" type="ORF">ACFQ03_10345</name>
</gene>
<dbReference type="CDD" id="cd24032">
    <property type="entry name" value="ASKHA_NBD_TsaB"/>
    <property type="match status" value="1"/>
</dbReference>
<accession>A0ABW3D7W5</accession>
<feature type="domain" description="Gcp-like" evidence="1">
    <location>
        <begin position="41"/>
        <end position="169"/>
    </location>
</feature>
<proteinExistence type="predicted"/>
<evidence type="ECO:0000259" key="1">
    <source>
        <dbReference type="Pfam" id="PF00814"/>
    </source>
</evidence>
<sequence>MTEETKIQNTSGRWLALDTSTSAMTVAVLEGERLLGERNSRAERNHSMYLLPTIHELLAELQLRPADLDGFAVGRGPGSYTGVRIGITVAKTMAWALKQPVIGVSSLEAMALGAAESMAGTEREAQVREDSQPGPSWIVPLMDARRGQVYTALFASGSGRWSRIREDGIRLLEVWVEELAEAARNEPEESRPRQIRFVGEVGAFADAIGRLAEQWSGESGAYPHDIHAYDVGRLALRLHAAGIHDDVHRLVPNYTQLAEAEAKLLAKTSSGGKRDGEKRP</sequence>
<dbReference type="EC" id="2.3.1.234" evidence="2"/>
<dbReference type="InterPro" id="IPR000905">
    <property type="entry name" value="Gcp-like_dom"/>
</dbReference>
<dbReference type="RefSeq" id="WP_379287967.1">
    <property type="nucleotide sequence ID" value="NZ_JBHTIU010000031.1"/>
</dbReference>
<dbReference type="GO" id="GO:0061711">
    <property type="term" value="F:tRNA N(6)-L-threonylcarbamoyladenine synthase activity"/>
    <property type="evidence" value="ECO:0007669"/>
    <property type="project" value="UniProtKB-EC"/>
</dbReference>
<dbReference type="Proteomes" id="UP001597120">
    <property type="component" value="Unassembled WGS sequence"/>
</dbReference>
<keyword evidence="2" id="KW-0012">Acyltransferase</keyword>
<keyword evidence="3" id="KW-1185">Reference proteome</keyword>
<organism evidence="2 3">
    <name type="scientific">Paenibacillus residui</name>
    <dbReference type="NCBI Taxonomy" id="629724"/>
    <lineage>
        <taxon>Bacteria</taxon>
        <taxon>Bacillati</taxon>
        <taxon>Bacillota</taxon>
        <taxon>Bacilli</taxon>
        <taxon>Bacillales</taxon>
        <taxon>Paenibacillaceae</taxon>
        <taxon>Paenibacillus</taxon>
    </lineage>
</organism>
<dbReference type="InterPro" id="IPR043129">
    <property type="entry name" value="ATPase_NBD"/>
</dbReference>
<dbReference type="PANTHER" id="PTHR11735:SF11">
    <property type="entry name" value="TRNA THREONYLCARBAMOYLADENOSINE BIOSYNTHESIS PROTEIN TSAB"/>
    <property type="match status" value="1"/>
</dbReference>
<name>A0ABW3D7W5_9BACL</name>
<comment type="caution">
    <text evidence="2">The sequence shown here is derived from an EMBL/GenBank/DDBJ whole genome shotgun (WGS) entry which is preliminary data.</text>
</comment>
<dbReference type="NCBIfam" id="TIGR03725">
    <property type="entry name" value="T6A_YeaZ"/>
    <property type="match status" value="1"/>
</dbReference>
<dbReference type="SUPFAM" id="SSF53067">
    <property type="entry name" value="Actin-like ATPase domain"/>
    <property type="match status" value="2"/>
</dbReference>
<evidence type="ECO:0000313" key="2">
    <source>
        <dbReference type="EMBL" id="MFD0869550.1"/>
    </source>
</evidence>
<reference evidence="3" key="1">
    <citation type="journal article" date="2019" name="Int. J. Syst. Evol. Microbiol.">
        <title>The Global Catalogue of Microorganisms (GCM) 10K type strain sequencing project: providing services to taxonomists for standard genome sequencing and annotation.</title>
        <authorList>
            <consortium name="The Broad Institute Genomics Platform"/>
            <consortium name="The Broad Institute Genome Sequencing Center for Infectious Disease"/>
            <person name="Wu L."/>
            <person name="Ma J."/>
        </authorList>
    </citation>
    <scope>NUCLEOTIDE SEQUENCE [LARGE SCALE GENOMIC DNA]</scope>
    <source>
        <strain evidence="3">CCUG 57263</strain>
    </source>
</reference>
<dbReference type="InterPro" id="IPR022496">
    <property type="entry name" value="T6A_TsaB"/>
</dbReference>